<dbReference type="SUPFAM" id="SSF47336">
    <property type="entry name" value="ACP-like"/>
    <property type="match status" value="3"/>
</dbReference>
<dbReference type="InterPro" id="IPR036736">
    <property type="entry name" value="ACP-like_sf"/>
</dbReference>
<evidence type="ECO:0000256" key="2">
    <source>
        <dbReference type="ARBA" id="ARBA00022450"/>
    </source>
</evidence>
<dbReference type="Gene3D" id="1.10.1200.10">
    <property type="entry name" value="ACP-like"/>
    <property type="match status" value="3"/>
</dbReference>
<dbReference type="Pfam" id="PF00501">
    <property type="entry name" value="AMP-binding"/>
    <property type="match status" value="3"/>
</dbReference>
<dbReference type="GO" id="GO:0031177">
    <property type="term" value="F:phosphopantetheine binding"/>
    <property type="evidence" value="ECO:0007669"/>
    <property type="project" value="InterPro"/>
</dbReference>
<dbReference type="SUPFAM" id="SSF52777">
    <property type="entry name" value="CoA-dependent acyltransferases"/>
    <property type="match status" value="6"/>
</dbReference>
<dbReference type="InterPro" id="IPR023213">
    <property type="entry name" value="CAT-like_dom_sf"/>
</dbReference>
<dbReference type="InterPro" id="IPR006162">
    <property type="entry name" value="Ppantetheine_attach_site"/>
</dbReference>
<keyword evidence="3" id="KW-0597">Phosphoprotein</keyword>
<dbReference type="InterPro" id="IPR020806">
    <property type="entry name" value="PKS_PP-bd"/>
</dbReference>
<dbReference type="FunFam" id="3.40.50.980:FF:000001">
    <property type="entry name" value="Non-ribosomal peptide synthetase"/>
    <property type="match status" value="2"/>
</dbReference>
<dbReference type="OrthoDB" id="9778383at2"/>
<dbReference type="CDD" id="cd19531">
    <property type="entry name" value="LCL_NRPS-like"/>
    <property type="match status" value="3"/>
</dbReference>
<dbReference type="SUPFAM" id="SSF56801">
    <property type="entry name" value="Acetyl-CoA synthetase-like"/>
    <property type="match status" value="3"/>
</dbReference>
<evidence type="ECO:0000313" key="6">
    <source>
        <dbReference type="Proteomes" id="UP000198984"/>
    </source>
</evidence>
<dbReference type="Gene3D" id="3.30.559.30">
    <property type="entry name" value="Nonribosomal peptide synthetase, condensation domain"/>
    <property type="match status" value="3"/>
</dbReference>
<dbReference type="PROSITE" id="PS50075">
    <property type="entry name" value="CARRIER"/>
    <property type="match status" value="3"/>
</dbReference>
<dbReference type="PANTHER" id="PTHR45527">
    <property type="entry name" value="NONRIBOSOMAL PEPTIDE SYNTHETASE"/>
    <property type="match status" value="1"/>
</dbReference>
<accession>A0A1H8IW96</accession>
<dbReference type="InterPro" id="IPR020845">
    <property type="entry name" value="AMP-binding_CS"/>
</dbReference>
<dbReference type="PANTHER" id="PTHR45527:SF1">
    <property type="entry name" value="FATTY ACID SYNTHASE"/>
    <property type="match status" value="1"/>
</dbReference>
<protein>
    <submittedName>
        <fullName evidence="5">Amino acid adenylation domain-containing protein</fullName>
    </submittedName>
</protein>
<dbReference type="PROSITE" id="PS00455">
    <property type="entry name" value="AMP_BINDING"/>
    <property type="match status" value="3"/>
</dbReference>
<dbReference type="STRING" id="573321.SAMN04488505_11299"/>
<dbReference type="GO" id="GO:0044550">
    <property type="term" value="P:secondary metabolite biosynthetic process"/>
    <property type="evidence" value="ECO:0007669"/>
    <property type="project" value="TreeGrafter"/>
</dbReference>
<dbReference type="InterPro" id="IPR000873">
    <property type="entry name" value="AMP-dep_synth/lig_dom"/>
</dbReference>
<feature type="domain" description="Carrier" evidence="4">
    <location>
        <begin position="2656"/>
        <end position="2731"/>
    </location>
</feature>
<dbReference type="Pfam" id="PF00668">
    <property type="entry name" value="Condensation"/>
    <property type="match status" value="3"/>
</dbReference>
<organism evidence="5 6">
    <name type="scientific">Chitinophaga rupis</name>
    <dbReference type="NCBI Taxonomy" id="573321"/>
    <lineage>
        <taxon>Bacteria</taxon>
        <taxon>Pseudomonadati</taxon>
        <taxon>Bacteroidota</taxon>
        <taxon>Chitinophagia</taxon>
        <taxon>Chitinophagales</taxon>
        <taxon>Chitinophagaceae</taxon>
        <taxon>Chitinophaga</taxon>
    </lineage>
</organism>
<dbReference type="Gene3D" id="3.30.300.30">
    <property type="match status" value="3"/>
</dbReference>
<dbReference type="CDD" id="cd05930">
    <property type="entry name" value="A_NRPS"/>
    <property type="match status" value="1"/>
</dbReference>
<evidence type="ECO:0000256" key="1">
    <source>
        <dbReference type="ARBA" id="ARBA00001957"/>
    </source>
</evidence>
<dbReference type="SMART" id="SM00823">
    <property type="entry name" value="PKS_PP"/>
    <property type="match status" value="2"/>
</dbReference>
<dbReference type="InterPro" id="IPR001242">
    <property type="entry name" value="Condensation_dom"/>
</dbReference>
<gene>
    <name evidence="5" type="ORF">SAMN04488505_11299</name>
</gene>
<dbReference type="InterPro" id="IPR025110">
    <property type="entry name" value="AMP-bd_C"/>
</dbReference>
<evidence type="ECO:0000313" key="5">
    <source>
        <dbReference type="EMBL" id="SEN72629.1"/>
    </source>
</evidence>
<comment type="cofactor">
    <cofactor evidence="1">
        <name>pantetheine 4'-phosphate</name>
        <dbReference type="ChEBI" id="CHEBI:47942"/>
    </cofactor>
</comment>
<dbReference type="Proteomes" id="UP000198984">
    <property type="component" value="Unassembled WGS sequence"/>
</dbReference>
<dbReference type="PROSITE" id="PS00012">
    <property type="entry name" value="PHOSPHOPANTETHEINE"/>
    <property type="match status" value="2"/>
</dbReference>
<dbReference type="InterPro" id="IPR010071">
    <property type="entry name" value="AA_adenyl_dom"/>
</dbReference>
<dbReference type="Pfam" id="PF13193">
    <property type="entry name" value="AMP-binding_C"/>
    <property type="match status" value="1"/>
</dbReference>
<proteinExistence type="predicted"/>
<dbReference type="Pfam" id="PF00550">
    <property type="entry name" value="PP-binding"/>
    <property type="match status" value="3"/>
</dbReference>
<dbReference type="GO" id="GO:0005829">
    <property type="term" value="C:cytosol"/>
    <property type="evidence" value="ECO:0007669"/>
    <property type="project" value="TreeGrafter"/>
</dbReference>
<reference evidence="5 6" key="1">
    <citation type="submission" date="2016-10" db="EMBL/GenBank/DDBJ databases">
        <authorList>
            <person name="de Groot N.N."/>
        </authorList>
    </citation>
    <scope>NUCLEOTIDE SEQUENCE [LARGE SCALE GENOMIC DNA]</scope>
    <source>
        <strain evidence="5 6">DSM 21039</strain>
    </source>
</reference>
<dbReference type="InterPro" id="IPR042099">
    <property type="entry name" value="ANL_N_sf"/>
</dbReference>
<feature type="domain" description="Carrier" evidence="4">
    <location>
        <begin position="1597"/>
        <end position="1672"/>
    </location>
</feature>
<sequence length="3200" mass="358719">MAQLLVADFERTVAQYPEQPAVEECSRKVTYRELNIKSNRLAWALKAAGVKQDTIVMAAMPSGINLVASLLAVFKAGGIYLPVDLAFPLRRMTQIFEQTACEVLITTTAQKDAVNALLKTLQVSVRYLFVLDEDTKIAECLHDAVHDPFDGKICDKNPDELILDTDSCYIFYTSGSTGEAKAFVGVHRSLHHFIGWERKEFNVQQNIRVSQLTQTTFDASLRDIFLPLTSGGTLCIPPVEYRTNMTQLTGWLEDNGINLVHCVPSLFRLLIKELSGAETSNTRFPELQYVLMAGEILYGRDIQHWQQVVGTHVEIVNLYGTSETTLAKTFHRINELPADPAQAIHAGKPIEGAFIAVISNTGKLCRIGEIGEVYIKTPYMTKGYFKNEALTQKVFVQNPLTPEPDIIYKTGDLGRYLPDRSLEVLGRLDEQVKISGIRVELNEIKQAVLGKDGIREVFVTTHKNREEQQELICYYIGNNITIEDLRAFLQAELPQGLIPSWFIPMEEFPLTLNGKVDKKALPKPDSLIISDEDYEAPQTATETLLDEIFQEVLGLKRVGRKVSFFRVGGTSLKAMQVISRVYKALDISLKVADIFSNPTIAQLATVVAQSGQTTYAVISPLPLQEHYEVSHAQKRLWILDKLEQGQVAYNMPAAVVLNGMLDRSAFARALETLVDRHESLRTVFITVDNEPRQKILPAASCGFKLQYHDLQQEASKESVTAELVQAEFNTPFDLETGPLFRTTLLQSGATEYVFAYTIHHIISDGWSMEVLVDEVLSLYNAYVKGEDNPLAPLSIQYKDYAAWQQEQLNNEAANNHKAYWLDQFSGGLPVLNLPADHARPALLTSNGNAVKYSLDSSLSQSLKDLGKQQGASLFMVLLAGVKALLYRYTGQSDIITGSPIAGRDHYQLENQIGFYVNTLALRTQFKGSESFVQLLNKVKEITVGAYDHQLYPFDRLVDDLDLQRDMSRSPLFDVMVALENVELSTTEQRDFGGIVVKDYPADVTISKFDLSFDFYEYGDNLQLRIEYNTDLYNRDRIERMGAHCQHILASIVTDSKTSIDKLSYLTAAEQQQLLETFNATAATNPAGNILELFTQQVQQNPEAAAVVFEDKVLNYQELDEASNQLANYLLARYHVQPEDRIGIMVNRSEQMLVYVLGVLKAGAAYVPIDPAYPADRLQYMISDSGISVLLTDNQLDERIHGMGIMMVDPALNADEIHIYSTYAPVMNIAANQLAYVIYTSGSTGQPKGVMVEHGNLHNMALGWREAYKLNTFEVHLLQMASMSFDVFFGDVCRALLNGGSMIIAPADLRTDPEGLYKLIAQHRINIFESTPALVLPLMDHIYEEGLDSSFMRLVILGSDTCRVEDFRRLQERFGSHLRILNSYGTTETTIDASYYEATLDTIPASGHVSIGKPMRNMQYYILDAQQQLLPVGIPGELYIGGAGVARGYLNRENLTEERFITINNNRLYKTGDMACWQSDGNLLFLGRNDHQVKLRGYRIELGEIESALQAHAAIIQAVVLLQGNTEEDRQLVAWFTASETLTAAALRSFLETRLPVYMIPSCFEQLESFPLTVNGKIDYKALQATTVTTTVTNNYVAPRNTLETKLVTIWEEILNRAPIGVLDNFFEIGGHSLKATRVLSQVHKVFHAKMDLRTIFTHPTIAALAEVIAQSNVVAYENITPIADAAHYAISHAQKRLWILDQLEEGQVAYNLPGAFILQGKLEVAAFEQALSTLVARHEILRTTFITVDGEPRQRIHTPETFAFKLAQTDMQQAPESQVAECVTAAANHVFNLEQGPLLKADLLQRAADNYVFLLTMHHIIADGWSMEVLVDEVLSLYNAYVKGEGNPLAPLSIQYKDYAAWQQEQLNNEAANNHKAYWLDKFSGELPVLNLPADHARPALLTSNGDMVKYSLDSSLSQSLKDLGKQQGASLFMVLLAGVKALLYRYTGQNDIITGSPIAGRDHYQLENQIGFYVNTLALRTQFKGNESFVQLLNKVKEITVGAYDHQLYPFDRLVDDLDLQRDMSRSPLFDVMVALENVELSTTEQRDFGGIVVKDYPADVTISKFDLSFDFYEYGDNLQLRIEYNTDLYNRDRIERMGAHCQHILASIVADSKTSIDKLSYLTAAETEQLLNTFNATAATNSAGNILELFTQQVQQNPEATAVVFEDNILTYQELEEASNQLANYLLARYHVQPEERIGIMVNRSGQMLVYVLGVLKAGAAYVPIDPAYPADRLQYMISDSGISVLLTDNQLDERIHGMGIMMVDPALNADEIHIYSTYAPVVNITANQLSYVIYTSGSTGQPKGVMVEHGNLFNMALGWREAYKLDSFEVHLLQMASMSFDVFFGDVCRALLNGGSMIIAPADLRTDPEGLYKLIAQHSINIFESTPALVLPLMDHIYEEGLDSSFMQLVILGSDTCRVEDFRRLQERFGNHLRILNSYGTTETTIDASYYEATLDTIPASGHVPIGKPMRNTQYYVLDAQQQLLPVGIPGELYIGGAGVARGYLNRESLTEERFITINNNRLYKTGDMACWQADGNLLFLGRNDHQVKLRGYRIELGEIESALQAHAAITQAVVLLQGNTEEDRQLVAWFTASETLTAAALRSFLETRLPVYMIPSCFEQLDSFPLTMNGKIDYKALQAATLIATTTNNYVAPRNTLETKLVAIWEEVLNRTPIGVLDNFFEIGGHSLKATRVLSQVHKVLQAKIDLRTIFAHPTIENLATAIALTGKTVYQSIVPVPQQAHYALSPAQKRLWIADQLEEDTLAYHMPEAILLEGALNIPALCEAFKALVQQHEILRTRFIIVDGEPRQQIQDGTTCEPDIKVTDLRSQPDNEMKAHDLMKQELVLPYNLAAGSLLRIRLYQLQDEQHIFLLNMHHIIADGWSMEVLVKEVFERYTAGSAYSNKPLPIQYKDYASWINEQLSGTAIQRHEQYWLQQFSGEVPVLDLLTDHPRPAVKTSNGDTVPFVLDAVLTTALSELALQQEASLYMVLTAAVKAMLHRYTGQQDLVIGTPAAGRDHADLVNQIGLYVNTLALRTQFESDDSFSALLGKVKQTTLDAYDHQLYPFEQLVKATQVSYDRSRSPLADVWIQYMDSSLQEKQNTTWNGLKITDLKLADRACKFDLAFEYIKAGEQVNVIIRYNTDLFKRATIHEMRNNLLFCLQQVTANEHITLPEIQLLPSERETTTEDEFMAAIMK</sequence>
<dbReference type="Gene3D" id="3.40.50.12780">
    <property type="entry name" value="N-terminal domain of ligase-like"/>
    <property type="match status" value="3"/>
</dbReference>
<dbReference type="FunFam" id="3.30.559.10:FF:000012">
    <property type="entry name" value="Non-ribosomal peptide synthetase"/>
    <property type="match status" value="2"/>
</dbReference>
<dbReference type="Gene3D" id="3.30.559.10">
    <property type="entry name" value="Chloramphenicol acetyltransferase-like domain"/>
    <property type="match status" value="3"/>
</dbReference>
<evidence type="ECO:0000256" key="3">
    <source>
        <dbReference type="ARBA" id="ARBA00022553"/>
    </source>
</evidence>
<keyword evidence="6" id="KW-1185">Reference proteome</keyword>
<dbReference type="EMBL" id="FOBB01000012">
    <property type="protein sequence ID" value="SEN72629.1"/>
    <property type="molecule type" value="Genomic_DNA"/>
</dbReference>
<dbReference type="InterPro" id="IPR045851">
    <property type="entry name" value="AMP-bd_C_sf"/>
</dbReference>
<keyword evidence="2" id="KW-0596">Phosphopantetheine</keyword>
<dbReference type="NCBIfam" id="TIGR01733">
    <property type="entry name" value="AA-adenyl-dom"/>
    <property type="match status" value="3"/>
</dbReference>
<evidence type="ECO:0000259" key="4">
    <source>
        <dbReference type="PROSITE" id="PS50075"/>
    </source>
</evidence>
<name>A0A1H8IW96_9BACT</name>
<dbReference type="NCBIfam" id="NF003417">
    <property type="entry name" value="PRK04813.1"/>
    <property type="match status" value="3"/>
</dbReference>
<dbReference type="GO" id="GO:0043041">
    <property type="term" value="P:amino acid activation for nonribosomal peptide biosynthetic process"/>
    <property type="evidence" value="ECO:0007669"/>
    <property type="project" value="TreeGrafter"/>
</dbReference>
<feature type="domain" description="Carrier" evidence="4">
    <location>
        <begin position="536"/>
        <end position="611"/>
    </location>
</feature>
<dbReference type="FunFam" id="1.10.1200.10:FF:000005">
    <property type="entry name" value="Nonribosomal peptide synthetase 1"/>
    <property type="match status" value="3"/>
</dbReference>
<dbReference type="InterPro" id="IPR009081">
    <property type="entry name" value="PP-bd_ACP"/>
</dbReference>
<dbReference type="GO" id="GO:0003824">
    <property type="term" value="F:catalytic activity"/>
    <property type="evidence" value="ECO:0007669"/>
    <property type="project" value="InterPro"/>
</dbReference>
<dbReference type="RefSeq" id="WP_089920704.1">
    <property type="nucleotide sequence ID" value="NZ_FOBB01000012.1"/>
</dbReference>